<keyword evidence="1" id="KW-0472">Membrane</keyword>
<protein>
    <recommendedName>
        <fullName evidence="3">Lipoprotein</fullName>
    </recommendedName>
</protein>
<feature type="transmembrane region" description="Helical" evidence="1">
    <location>
        <begin position="9"/>
        <end position="28"/>
    </location>
</feature>
<evidence type="ECO:0008006" key="3">
    <source>
        <dbReference type="Google" id="ProtNLM"/>
    </source>
</evidence>
<organism evidence="2">
    <name type="scientific">hydrothermal vent metagenome</name>
    <dbReference type="NCBI Taxonomy" id="652676"/>
    <lineage>
        <taxon>unclassified sequences</taxon>
        <taxon>metagenomes</taxon>
        <taxon>ecological metagenomes</taxon>
    </lineage>
</organism>
<proteinExistence type="predicted"/>
<dbReference type="AlphaFoldDB" id="A0A3B1AUK0"/>
<gene>
    <name evidence="2" type="ORF">MNBD_GAMMA21-1027</name>
</gene>
<reference evidence="2" key="1">
    <citation type="submission" date="2018-06" db="EMBL/GenBank/DDBJ databases">
        <authorList>
            <person name="Zhirakovskaya E."/>
        </authorList>
    </citation>
    <scope>NUCLEOTIDE SEQUENCE</scope>
</reference>
<name>A0A3B1AUK0_9ZZZZ</name>
<evidence type="ECO:0000256" key="1">
    <source>
        <dbReference type="SAM" id="Phobius"/>
    </source>
</evidence>
<dbReference type="PROSITE" id="PS51257">
    <property type="entry name" value="PROKAR_LIPOPROTEIN"/>
    <property type="match status" value="1"/>
</dbReference>
<evidence type="ECO:0000313" key="2">
    <source>
        <dbReference type="EMBL" id="VAW96466.1"/>
    </source>
</evidence>
<keyword evidence="1" id="KW-0812">Transmembrane</keyword>
<accession>A0A3B1AUK0</accession>
<keyword evidence="1" id="KW-1133">Transmembrane helix</keyword>
<dbReference type="EMBL" id="UOFR01000038">
    <property type="protein sequence ID" value="VAW96466.1"/>
    <property type="molecule type" value="Genomic_DNA"/>
</dbReference>
<sequence>MDNKIIKNIIYLLTISFIFSLSACVTRYKPLERIYPLSGNCKDYILFSDSLTKQRDLGFSKRATINISGFSVGSKANKEELYREYKPVIEIIYANYLLSVSAVKVFAKVQCERDMEKNWPLLAQGLYKQVSDEIRICRKNNNSDEYMEQCLILAMQGKSFNDSYWPPGSDEDE</sequence>